<dbReference type="GO" id="GO:0005524">
    <property type="term" value="F:ATP binding"/>
    <property type="evidence" value="ECO:0007669"/>
    <property type="project" value="UniProtKB-KW"/>
</dbReference>
<reference evidence="7" key="1">
    <citation type="submission" date="2022-06" db="EMBL/GenBank/DDBJ databases">
        <title>Uncovering the hologenomic basis of an extraordinary plant invasion.</title>
        <authorList>
            <person name="Bieker V.C."/>
            <person name="Martin M.D."/>
            <person name="Gilbert T."/>
            <person name="Hodgins K."/>
            <person name="Battlay P."/>
            <person name="Petersen B."/>
            <person name="Wilson J."/>
        </authorList>
    </citation>
    <scope>NUCLEOTIDE SEQUENCE</scope>
    <source>
        <strain evidence="7">AA19_3_7</strain>
        <tissue evidence="7">Leaf</tissue>
    </source>
</reference>
<feature type="domain" description="Protein kinase" evidence="6">
    <location>
        <begin position="53"/>
        <end position="298"/>
    </location>
</feature>
<dbReference type="Pfam" id="PF07714">
    <property type="entry name" value="PK_Tyr_Ser-Thr"/>
    <property type="match status" value="1"/>
</dbReference>
<name>A0AAD5G8Q7_AMBAR</name>
<dbReference type="PANTHER" id="PTHR47983">
    <property type="entry name" value="PTO-INTERACTING PROTEIN 1-LIKE"/>
    <property type="match status" value="1"/>
</dbReference>
<dbReference type="Gene3D" id="3.30.200.20">
    <property type="entry name" value="Phosphorylase Kinase, domain 1"/>
    <property type="match status" value="1"/>
</dbReference>
<dbReference type="InterPro" id="IPR008271">
    <property type="entry name" value="Ser/Thr_kinase_AS"/>
</dbReference>
<keyword evidence="3" id="KW-0547">Nucleotide-binding</keyword>
<dbReference type="InterPro" id="IPR001245">
    <property type="entry name" value="Ser-Thr/Tyr_kinase_cat_dom"/>
</dbReference>
<proteinExistence type="predicted"/>
<dbReference type="InterPro" id="IPR011009">
    <property type="entry name" value="Kinase-like_dom_sf"/>
</dbReference>
<dbReference type="GO" id="GO:0004672">
    <property type="term" value="F:protein kinase activity"/>
    <property type="evidence" value="ECO:0007669"/>
    <property type="project" value="InterPro"/>
</dbReference>
<evidence type="ECO:0000259" key="6">
    <source>
        <dbReference type="PROSITE" id="PS50011"/>
    </source>
</evidence>
<keyword evidence="8" id="KW-1185">Reference proteome</keyword>
<gene>
    <name evidence="7" type="ORF">M8C21_016913</name>
</gene>
<organism evidence="7 8">
    <name type="scientific">Ambrosia artemisiifolia</name>
    <name type="common">Common ragweed</name>
    <dbReference type="NCBI Taxonomy" id="4212"/>
    <lineage>
        <taxon>Eukaryota</taxon>
        <taxon>Viridiplantae</taxon>
        <taxon>Streptophyta</taxon>
        <taxon>Embryophyta</taxon>
        <taxon>Tracheophyta</taxon>
        <taxon>Spermatophyta</taxon>
        <taxon>Magnoliopsida</taxon>
        <taxon>eudicotyledons</taxon>
        <taxon>Gunneridae</taxon>
        <taxon>Pentapetalae</taxon>
        <taxon>asterids</taxon>
        <taxon>campanulids</taxon>
        <taxon>Asterales</taxon>
        <taxon>Asteraceae</taxon>
        <taxon>Asteroideae</taxon>
        <taxon>Heliantheae alliance</taxon>
        <taxon>Heliantheae</taxon>
        <taxon>Ambrosia</taxon>
    </lineage>
</organism>
<keyword evidence="1" id="KW-0597">Phosphoprotein</keyword>
<evidence type="ECO:0000313" key="7">
    <source>
        <dbReference type="EMBL" id="KAI7731576.1"/>
    </source>
</evidence>
<evidence type="ECO:0000256" key="2">
    <source>
        <dbReference type="ARBA" id="ARBA00022679"/>
    </source>
</evidence>
<dbReference type="EMBL" id="JAMZMK010010424">
    <property type="protein sequence ID" value="KAI7731576.1"/>
    <property type="molecule type" value="Genomic_DNA"/>
</dbReference>
<evidence type="ECO:0000256" key="5">
    <source>
        <dbReference type="ARBA" id="ARBA00022840"/>
    </source>
</evidence>
<evidence type="ECO:0000256" key="3">
    <source>
        <dbReference type="ARBA" id="ARBA00022741"/>
    </source>
</evidence>
<evidence type="ECO:0000313" key="8">
    <source>
        <dbReference type="Proteomes" id="UP001206925"/>
    </source>
</evidence>
<dbReference type="Proteomes" id="UP001206925">
    <property type="component" value="Unassembled WGS sequence"/>
</dbReference>
<sequence length="298" mass="33475">MSTFSMDKVSKIAYECLQDDRDQRPSMDVVKKELEETLQLESIALHLDELKEITDNFGSKSHISGRVYRGVLKSGQAAAIKIISSSAQSEPDEDFLAQVSMISRLKHDHIVEVLGYCIDGGQRLVAYEYASNGSLWDMLHGKFFLLIDLRLKGVNVEGTQQHGPVLSWDQRVEIAVGAAKGLEYLHKTAYIIHGDIKSSNILLFDNHVAKIADFGLRKKFLDMPLSNNTNLGYHAPEYASLTGQLDSKSDVYSFGVILFELLTGRKPHDNTLEHGQQHLVTWKLQPCVYDMILPPDRT</sequence>
<dbReference type="PROSITE" id="PS50011">
    <property type="entry name" value="PROTEIN_KINASE_DOM"/>
    <property type="match status" value="1"/>
</dbReference>
<keyword evidence="2" id="KW-0808">Transferase</keyword>
<keyword evidence="4" id="KW-0418">Kinase</keyword>
<keyword evidence="5" id="KW-0067">ATP-binding</keyword>
<dbReference type="InterPro" id="IPR000719">
    <property type="entry name" value="Prot_kinase_dom"/>
</dbReference>
<dbReference type="SUPFAM" id="SSF56112">
    <property type="entry name" value="Protein kinase-like (PK-like)"/>
    <property type="match status" value="1"/>
</dbReference>
<comment type="caution">
    <text evidence="7">The sequence shown here is derived from an EMBL/GenBank/DDBJ whole genome shotgun (WGS) entry which is preliminary data.</text>
</comment>
<evidence type="ECO:0000256" key="4">
    <source>
        <dbReference type="ARBA" id="ARBA00022777"/>
    </source>
</evidence>
<evidence type="ECO:0000256" key="1">
    <source>
        <dbReference type="ARBA" id="ARBA00022553"/>
    </source>
</evidence>
<dbReference type="InterPro" id="IPR052101">
    <property type="entry name" value="Plant_StressResp_Kinase"/>
</dbReference>
<dbReference type="SMART" id="SM00220">
    <property type="entry name" value="S_TKc"/>
    <property type="match status" value="1"/>
</dbReference>
<protein>
    <recommendedName>
        <fullName evidence="6">Protein kinase domain-containing protein</fullName>
    </recommendedName>
</protein>
<dbReference type="Gene3D" id="1.10.510.10">
    <property type="entry name" value="Transferase(Phosphotransferase) domain 1"/>
    <property type="match status" value="1"/>
</dbReference>
<dbReference type="PROSITE" id="PS00108">
    <property type="entry name" value="PROTEIN_KINASE_ST"/>
    <property type="match status" value="1"/>
</dbReference>
<dbReference type="PANTHER" id="PTHR47983:SF3">
    <property type="entry name" value="OS05G0135800 PROTEIN"/>
    <property type="match status" value="1"/>
</dbReference>
<dbReference type="AlphaFoldDB" id="A0AAD5G8Q7"/>
<accession>A0AAD5G8Q7</accession>